<dbReference type="InterPro" id="IPR040285">
    <property type="entry name" value="ProX/PRXD1"/>
</dbReference>
<protein>
    <recommendedName>
        <fullName evidence="3">YbaK/aminoacyl-tRNA synthetase-associated domain-containing protein</fullName>
    </recommendedName>
</protein>
<organism evidence="4 5">
    <name type="scientific">Lactobacillus gallinarum DSM 10532 = JCM 2011</name>
    <dbReference type="NCBI Taxonomy" id="1423748"/>
    <lineage>
        <taxon>Bacteria</taxon>
        <taxon>Bacillati</taxon>
        <taxon>Bacillota</taxon>
        <taxon>Bacilli</taxon>
        <taxon>Lactobacillales</taxon>
        <taxon>Lactobacillaceae</taxon>
        <taxon>Lactobacillus</taxon>
    </lineage>
</organism>
<dbReference type="Pfam" id="PF04073">
    <property type="entry name" value="tRNA_edit"/>
    <property type="match status" value="1"/>
</dbReference>
<evidence type="ECO:0000313" key="4">
    <source>
        <dbReference type="EMBL" id="KRL21721.1"/>
    </source>
</evidence>
<dbReference type="Proteomes" id="UP000051311">
    <property type="component" value="Unassembled WGS sequence"/>
</dbReference>
<dbReference type="RefSeq" id="WP_025005329.1">
    <property type="nucleotide sequence ID" value="NZ_AZEL01000044.1"/>
</dbReference>
<dbReference type="InterPro" id="IPR036754">
    <property type="entry name" value="YbaK/aa-tRNA-synt-asso_dom_sf"/>
</dbReference>
<accession>A0A0R1NPQ1</accession>
<dbReference type="AlphaFoldDB" id="A0A0R1NPQ1"/>
<keyword evidence="2" id="KW-0648">Protein biosynthesis</keyword>
<dbReference type="OrthoDB" id="9798587at2"/>
<gene>
    <name evidence="4" type="ORF">FC37_GL001209</name>
</gene>
<dbReference type="eggNOG" id="COG3760">
    <property type="taxonomic scope" value="Bacteria"/>
</dbReference>
<dbReference type="PATRIC" id="fig|1423748.3.peg.1269"/>
<dbReference type="GO" id="GO:0002161">
    <property type="term" value="F:aminoacyl-tRNA deacylase activity"/>
    <property type="evidence" value="ECO:0007669"/>
    <property type="project" value="InterPro"/>
</dbReference>
<comment type="similarity">
    <text evidence="1">Belongs to the PRORSD1 family.</text>
</comment>
<dbReference type="PANTHER" id="PTHR31423">
    <property type="entry name" value="YBAK DOMAIN-CONTAINING PROTEIN"/>
    <property type="match status" value="1"/>
</dbReference>
<name>A0A0R1NPQ1_9LACO</name>
<evidence type="ECO:0000313" key="5">
    <source>
        <dbReference type="Proteomes" id="UP000051311"/>
    </source>
</evidence>
<dbReference type="Gene3D" id="3.90.960.10">
    <property type="entry name" value="YbaK/aminoacyl-tRNA synthetase-associated domain"/>
    <property type="match status" value="1"/>
</dbReference>
<reference evidence="4 5" key="1">
    <citation type="journal article" date="2015" name="Genome Announc.">
        <title>Expanding the biotechnology potential of lactobacilli through comparative genomics of 213 strains and associated genera.</title>
        <authorList>
            <person name="Sun Z."/>
            <person name="Harris H.M."/>
            <person name="McCann A."/>
            <person name="Guo C."/>
            <person name="Argimon S."/>
            <person name="Zhang W."/>
            <person name="Yang X."/>
            <person name="Jeffery I.B."/>
            <person name="Cooney J.C."/>
            <person name="Kagawa T.F."/>
            <person name="Liu W."/>
            <person name="Song Y."/>
            <person name="Salvetti E."/>
            <person name="Wrobel A."/>
            <person name="Rasinkangas P."/>
            <person name="Parkhill J."/>
            <person name="Rea M.C."/>
            <person name="O'Sullivan O."/>
            <person name="Ritari J."/>
            <person name="Douillard F.P."/>
            <person name="Paul Ross R."/>
            <person name="Yang R."/>
            <person name="Briner A.E."/>
            <person name="Felis G.E."/>
            <person name="de Vos W.M."/>
            <person name="Barrangou R."/>
            <person name="Klaenhammer T.R."/>
            <person name="Caufield P.W."/>
            <person name="Cui Y."/>
            <person name="Zhang H."/>
            <person name="O'Toole P.W."/>
        </authorList>
    </citation>
    <scope>NUCLEOTIDE SEQUENCE [LARGE SCALE GENOMIC DNA]</scope>
    <source>
        <strain evidence="4 5">DSM 10532</strain>
    </source>
</reference>
<dbReference type="STRING" id="1423748.FC37_GL001209"/>
<comment type="caution">
    <text evidence="4">The sequence shown here is derived from an EMBL/GenBank/DDBJ whole genome shotgun (WGS) entry which is preliminary data.</text>
</comment>
<dbReference type="SUPFAM" id="SSF55826">
    <property type="entry name" value="YbaK/ProRS associated domain"/>
    <property type="match status" value="1"/>
</dbReference>
<evidence type="ECO:0000256" key="2">
    <source>
        <dbReference type="ARBA" id="ARBA00022917"/>
    </source>
</evidence>
<sequence>MNSKELLSLLDKHDVTYQTFTHPAVSTCEEADQYLKDRTFAKCKNLFIKTRDKKSYFLITLPENKKIDWKKAEKELFTSSLTMANEDELMNKLKVKRGLVSPFSLLNDQTNTIPLVIDQEAMEENNFVGVHPNDNTKTISLQWIDLTRILSSYGHLVEERAF</sequence>
<evidence type="ECO:0000256" key="1">
    <source>
        <dbReference type="ARBA" id="ARBA00010201"/>
    </source>
</evidence>
<dbReference type="EMBL" id="AZEL01000044">
    <property type="protein sequence ID" value="KRL21721.1"/>
    <property type="molecule type" value="Genomic_DNA"/>
</dbReference>
<evidence type="ECO:0000259" key="3">
    <source>
        <dbReference type="Pfam" id="PF04073"/>
    </source>
</evidence>
<dbReference type="GO" id="GO:0006412">
    <property type="term" value="P:translation"/>
    <property type="evidence" value="ECO:0007669"/>
    <property type="project" value="UniProtKB-KW"/>
</dbReference>
<dbReference type="InterPro" id="IPR007214">
    <property type="entry name" value="YbaK/aa-tRNA-synth-assoc-dom"/>
</dbReference>
<feature type="domain" description="YbaK/aminoacyl-tRNA synthetase-associated" evidence="3">
    <location>
        <begin position="22"/>
        <end position="148"/>
    </location>
</feature>
<dbReference type="PANTHER" id="PTHR31423:SF3">
    <property type="entry name" value="PROLYL-TRNA SYNTHETASE ASSOCIATED DOMAIN-CONTAINING PROTEIN 1-RELATED"/>
    <property type="match status" value="1"/>
</dbReference>
<proteinExistence type="inferred from homology"/>